<evidence type="ECO:0000313" key="4">
    <source>
        <dbReference type="Proteomes" id="UP000267164"/>
    </source>
</evidence>
<sequence length="260" mass="26415">MNRNSIPPGYQPNDELWTQNTEVFAAVGDDHEPAPARRKVSNTGKYAIIGLSATIVVALAAIGALLLSRGGGWDAMPNAATGPDTPHVVLTPPASNQVTVTGAPPSTHYTTVDPPTAASSTTSSTPTTTAAVLHAACTQPGQTAAAADGTMLTCDVAGDAGTFWMPVKPAVGLPCTAAESGTFGYSNTGAQLVCARRAGSAPPVYGWDSPGPITSGKHEPGQICNLKKDVIAQTSSGRAVYCLPADGSTSPYIGAWKPQS</sequence>
<proteinExistence type="predicted"/>
<keyword evidence="2" id="KW-0812">Transmembrane</keyword>
<keyword evidence="2" id="KW-1133">Transmembrane helix</keyword>
<organism evidence="3 4">
    <name type="scientific">Nocardia yunnanensis</name>
    <dbReference type="NCBI Taxonomy" id="2382165"/>
    <lineage>
        <taxon>Bacteria</taxon>
        <taxon>Bacillati</taxon>
        <taxon>Actinomycetota</taxon>
        <taxon>Actinomycetes</taxon>
        <taxon>Mycobacteriales</taxon>
        <taxon>Nocardiaceae</taxon>
        <taxon>Nocardia</taxon>
    </lineage>
</organism>
<feature type="compositionally biased region" description="Low complexity" evidence="1">
    <location>
        <begin position="114"/>
        <end position="124"/>
    </location>
</feature>
<dbReference type="AlphaFoldDB" id="A0A386ZKT5"/>
<accession>A0A386ZKT5</accession>
<dbReference type="Proteomes" id="UP000267164">
    <property type="component" value="Chromosome"/>
</dbReference>
<gene>
    <name evidence="3" type="ORF">D7D52_33485</name>
</gene>
<dbReference type="EMBL" id="CP032568">
    <property type="protein sequence ID" value="AYF77920.1"/>
    <property type="molecule type" value="Genomic_DNA"/>
</dbReference>
<feature type="transmembrane region" description="Helical" evidence="2">
    <location>
        <begin position="46"/>
        <end position="67"/>
    </location>
</feature>
<evidence type="ECO:0000313" key="3">
    <source>
        <dbReference type="EMBL" id="AYF77920.1"/>
    </source>
</evidence>
<reference evidence="3 4" key="1">
    <citation type="submission" date="2018-09" db="EMBL/GenBank/DDBJ databases">
        <title>Nocardia yunnanensis sp. nov., an actinomycete isolated from a soil sample.</title>
        <authorList>
            <person name="Zhang J."/>
        </authorList>
    </citation>
    <scope>NUCLEOTIDE SEQUENCE [LARGE SCALE GENOMIC DNA]</scope>
    <source>
        <strain evidence="3 4">CFHS0054</strain>
    </source>
</reference>
<keyword evidence="4" id="KW-1185">Reference proteome</keyword>
<dbReference type="RefSeq" id="WP_120742865.1">
    <property type="nucleotide sequence ID" value="NZ_CP032568.1"/>
</dbReference>
<evidence type="ECO:0000256" key="1">
    <source>
        <dbReference type="SAM" id="MobiDB-lite"/>
    </source>
</evidence>
<dbReference type="KEGG" id="nyu:D7D52_33485"/>
<evidence type="ECO:0000256" key="2">
    <source>
        <dbReference type="SAM" id="Phobius"/>
    </source>
</evidence>
<feature type="region of interest" description="Disordered" evidence="1">
    <location>
        <begin position="102"/>
        <end position="124"/>
    </location>
</feature>
<dbReference type="OrthoDB" id="9832046at2"/>
<name>A0A386ZKT5_9NOCA</name>
<keyword evidence="2" id="KW-0472">Membrane</keyword>
<protein>
    <submittedName>
        <fullName evidence="3">Uncharacterized protein</fullName>
    </submittedName>
</protein>